<dbReference type="PANTHER" id="PTHR48081">
    <property type="entry name" value="AB HYDROLASE SUPERFAMILY PROTEIN C4A8.06C"/>
    <property type="match status" value="1"/>
</dbReference>
<proteinExistence type="predicted"/>
<dbReference type="InterPro" id="IPR013094">
    <property type="entry name" value="AB_hydrolase_3"/>
</dbReference>
<reference evidence="7 8" key="2">
    <citation type="submission" date="2020-04" db="EMBL/GenBank/DDBJ databases">
        <title>The Epidemiology and Molecular Characteristics of Linezolid-Resistant Staphylococcus capitis in Huashan Hospital, Shanghai.</title>
        <authorList>
            <person name="Ding L."/>
            <person name="Li P."/>
            <person name="Yang Y."/>
            <person name="Lin D."/>
            <person name="Xu X."/>
        </authorList>
    </citation>
    <scope>NUCLEOTIDE SEQUENCE [LARGE SCALE GENOMIC DNA]</scope>
    <source>
        <strain evidence="4 8">12-86</strain>
        <strain evidence="3 7">17-84</strain>
    </source>
</reference>
<evidence type="ECO:0000313" key="5">
    <source>
        <dbReference type="EMBL" id="TBW76765.1"/>
    </source>
</evidence>
<dbReference type="Proteomes" id="UP000291949">
    <property type="component" value="Unassembled WGS sequence"/>
</dbReference>
<evidence type="ECO:0000313" key="8">
    <source>
        <dbReference type="Proteomes" id="UP000550736"/>
    </source>
</evidence>
<dbReference type="EMBL" id="JABBLX010000023">
    <property type="protein sequence ID" value="NMK97949.1"/>
    <property type="molecule type" value="Genomic_DNA"/>
</dbReference>
<dbReference type="Pfam" id="PF07859">
    <property type="entry name" value="Abhydrolase_3"/>
    <property type="match status" value="1"/>
</dbReference>
<organism evidence="5 6">
    <name type="scientific">Staphylococcus capitis</name>
    <dbReference type="NCBI Taxonomy" id="29388"/>
    <lineage>
        <taxon>Bacteria</taxon>
        <taxon>Bacillati</taxon>
        <taxon>Bacillota</taxon>
        <taxon>Bacilli</taxon>
        <taxon>Bacillales</taxon>
        <taxon>Staphylococcaceae</taxon>
        <taxon>Staphylococcus</taxon>
    </lineage>
</organism>
<dbReference type="Proteomes" id="UP000550736">
    <property type="component" value="Unassembled WGS sequence"/>
</dbReference>
<dbReference type="PANTHER" id="PTHR48081:SF8">
    <property type="entry name" value="ALPHA_BETA HYDROLASE FOLD-3 DOMAIN-CONTAINING PROTEIN-RELATED"/>
    <property type="match status" value="1"/>
</dbReference>
<reference evidence="5 6" key="1">
    <citation type="journal article" date="2019" name="Sci. Transl. Med.">
        <title>Quorum sensing between bacterial species on the skin protects against epidermal injury in atopic dermatitis.</title>
        <authorList>
            <person name="Williams M.R."/>
        </authorList>
    </citation>
    <scope>NUCLEOTIDE SEQUENCE [LARGE SCALE GENOMIC DNA]</scope>
    <source>
        <strain evidence="5 6">H8</strain>
    </source>
</reference>
<evidence type="ECO:0000313" key="7">
    <source>
        <dbReference type="Proteomes" id="UP000538955"/>
    </source>
</evidence>
<dbReference type="InterPro" id="IPR029058">
    <property type="entry name" value="AB_hydrolase_fold"/>
</dbReference>
<dbReference type="RefSeq" id="WP_030058775.1">
    <property type="nucleotide sequence ID" value="NZ_AP014956.1"/>
</dbReference>
<dbReference type="AlphaFoldDB" id="A0A7Z7YVF7"/>
<evidence type="ECO:0000313" key="3">
    <source>
        <dbReference type="EMBL" id="NMK54825.1"/>
    </source>
</evidence>
<dbReference type="GO" id="GO:0016787">
    <property type="term" value="F:hydrolase activity"/>
    <property type="evidence" value="ECO:0007669"/>
    <property type="project" value="UniProtKB-KW"/>
</dbReference>
<dbReference type="Gene3D" id="3.40.50.1820">
    <property type="entry name" value="alpha/beta hydrolase"/>
    <property type="match status" value="1"/>
</dbReference>
<dbReference type="Proteomes" id="UP000538955">
    <property type="component" value="Unassembled WGS sequence"/>
</dbReference>
<evidence type="ECO:0000313" key="6">
    <source>
        <dbReference type="Proteomes" id="UP000291949"/>
    </source>
</evidence>
<feature type="domain" description="Alpha/beta hydrolase fold-3" evidence="2">
    <location>
        <begin position="102"/>
        <end position="301"/>
    </location>
</feature>
<sequence length="323" mass="37133">MLRKLATIIGSTIVGTILYARVKEKRSYKSFLQEKMIRMSGMKKTFENVQDAEKALEETKYETAGKYSGTDYEFSHGVQIKDYDGSLVYIVNDEGQRDQRTILYIHGGAWFQDPLDYHFEYMDLLADSLNAKVVMPIYPKIPHRDYRTTFELLTKLYHHLLNKIDDSKQMIIMGDSAGGQIALAFAQQLKKDSEPQPSHIVLISPVLDATFSNPEARKYEKEDPMLGIEGSKYLVNLWAGDAPLDHYKLSPMYGDLEDLGHITITTGTKETLYPDAVKFSTMLNEKGINHEFIPGYSLFHIYPIFPIPERERFLEQLKRIILK</sequence>
<evidence type="ECO:0000256" key="1">
    <source>
        <dbReference type="ARBA" id="ARBA00022801"/>
    </source>
</evidence>
<keyword evidence="7" id="KW-1185">Reference proteome</keyword>
<name>A0A7Z7YVF7_STACP</name>
<protein>
    <submittedName>
        <fullName evidence="5">Alpha/beta hydrolase</fullName>
    </submittedName>
</protein>
<accession>A0A7Z7YVF7</accession>
<dbReference type="InterPro" id="IPR050300">
    <property type="entry name" value="GDXG_lipolytic_enzyme"/>
</dbReference>
<keyword evidence="1 5" id="KW-0378">Hydrolase</keyword>
<dbReference type="SUPFAM" id="SSF53474">
    <property type="entry name" value="alpha/beta-Hydrolases"/>
    <property type="match status" value="1"/>
</dbReference>
<dbReference type="EMBL" id="JABBMI010000069">
    <property type="protein sequence ID" value="NMK54825.1"/>
    <property type="molecule type" value="Genomic_DNA"/>
</dbReference>
<dbReference type="SMR" id="A0A7Z7YVF7"/>
<evidence type="ECO:0000313" key="4">
    <source>
        <dbReference type="EMBL" id="NMK97949.1"/>
    </source>
</evidence>
<comment type="caution">
    <text evidence="5">The sequence shown here is derived from an EMBL/GenBank/DDBJ whole genome shotgun (WGS) entry which is preliminary data.</text>
</comment>
<evidence type="ECO:0000259" key="2">
    <source>
        <dbReference type="Pfam" id="PF07859"/>
    </source>
</evidence>
<gene>
    <name evidence="5" type="ORF">EQ811_07820</name>
    <name evidence="4" type="ORF">HHM13_07570</name>
    <name evidence="3" type="ORF">HHM24_08825</name>
</gene>
<dbReference type="EMBL" id="SCHC01000002">
    <property type="protein sequence ID" value="TBW76765.1"/>
    <property type="molecule type" value="Genomic_DNA"/>
</dbReference>